<evidence type="ECO:0000313" key="3">
    <source>
        <dbReference type="EMBL" id="DAF94666.1"/>
    </source>
</evidence>
<evidence type="ECO:0000259" key="2">
    <source>
        <dbReference type="PROSITE" id="PS51674"/>
    </source>
</evidence>
<accession>A0A8S5UJU2</accession>
<name>A0A8S5UJU2_9CAUD</name>
<dbReference type="InterPro" id="IPR034768">
    <property type="entry name" value="4FE4S_WBL"/>
</dbReference>
<feature type="compositionally biased region" description="Basic residues" evidence="1">
    <location>
        <begin position="164"/>
        <end position="178"/>
    </location>
</feature>
<feature type="region of interest" description="Disordered" evidence="1">
    <location>
        <begin position="154"/>
        <end position="178"/>
    </location>
</feature>
<evidence type="ECO:0000256" key="1">
    <source>
        <dbReference type="SAM" id="MobiDB-lite"/>
    </source>
</evidence>
<reference evidence="3" key="1">
    <citation type="journal article" date="2021" name="Proc. Natl. Acad. Sci. U.S.A.">
        <title>A Catalog of Tens of Thousands of Viruses from Human Metagenomes Reveals Hidden Associations with Chronic Diseases.</title>
        <authorList>
            <person name="Tisza M.J."/>
            <person name="Buck C.B."/>
        </authorList>
    </citation>
    <scope>NUCLEOTIDE SEQUENCE</scope>
    <source>
        <strain evidence="3">Ctvph17</strain>
    </source>
</reference>
<proteinExistence type="predicted"/>
<feature type="domain" description="4Fe-4S Wbl-type" evidence="2">
    <location>
        <begin position="18"/>
        <end position="94"/>
    </location>
</feature>
<feature type="compositionally biased region" description="Low complexity" evidence="1">
    <location>
        <begin position="154"/>
        <end position="163"/>
    </location>
</feature>
<protein>
    <submittedName>
        <fullName evidence="3">Transcriptional regulator</fullName>
    </submittedName>
</protein>
<dbReference type="PROSITE" id="PS51674">
    <property type="entry name" value="4FE4S_WBL"/>
    <property type="match status" value="1"/>
</dbReference>
<dbReference type="EMBL" id="BK016095">
    <property type="protein sequence ID" value="DAF94666.1"/>
    <property type="molecule type" value="Genomic_DNA"/>
</dbReference>
<sequence length="178" mass="19599">MTGGIGMLPCGGDAELGICQQRDMQATPAAPSLWDPAAAGEPVARMRKRHQQAKLLCAQCPLLEACERMLSACEWRGVRVAGVVAGRYSDRPQPLTSSDPYQLCCRWCGGPMDPQALVAAHARKKCCHTPYQYKQRHMGEGLCNRCYQGHSRAARAARVTQPPRRTRRRRASARKPAA</sequence>
<organism evidence="3">
    <name type="scientific">Siphoviridae sp. ctvph17</name>
    <dbReference type="NCBI Taxonomy" id="2825724"/>
    <lineage>
        <taxon>Viruses</taxon>
        <taxon>Duplodnaviria</taxon>
        <taxon>Heunggongvirae</taxon>
        <taxon>Uroviricota</taxon>
        <taxon>Caudoviricetes</taxon>
    </lineage>
</organism>